<sequence length="405" mass="41865">MDRFMEARFMLMSRFAGARDGSVAVIFALAMLPLLAMVGSAVDYSRASRERALMQSALDMALLAGAGSSDQVGTATKAYASERSGDKARFWVDDGGVLRGTADATVKTAVMQAVGIATMPVSVRGGASVGAGRLGNVCLLVLVPTGTGLTMNSSSTIDMPNCEVHVRSTASQGAVIVNSSSSLVTSRLCVAGQITLNSSPSRQSYKPGCQPVSDPFAGKLPVLPAAATCTHTDLALNGGSNPTIPANSVICGNLNFNGSGTVTFAPGLHRIRGTVNINSSIDVVANGVTFYLETSSSLLQMNSSTKMALTPPTSGTYAGIAMFEPPGIATASNLNLNSASDMQTNGLYYLPSRNVTLNSSSSVQARRLTMVARTAIVNSSSTWKVDLADDPTRRISVGGAMALVE</sequence>
<evidence type="ECO:0000313" key="3">
    <source>
        <dbReference type="Proteomes" id="UP000323142"/>
    </source>
</evidence>
<evidence type="ECO:0000259" key="1">
    <source>
        <dbReference type="Pfam" id="PF13400"/>
    </source>
</evidence>
<reference evidence="2 3" key="1">
    <citation type="submission" date="2019-09" db="EMBL/GenBank/DDBJ databases">
        <title>Salinarimonas rosea gen. nov., sp. nov., a new member of the a-2 subgroup of the Proteobacteria.</title>
        <authorList>
            <person name="Liu J."/>
        </authorList>
    </citation>
    <scope>NUCLEOTIDE SEQUENCE [LARGE SCALE GENOMIC DNA]</scope>
    <source>
        <strain evidence="2 3">BN140002</strain>
    </source>
</reference>
<organism evidence="2 3">
    <name type="scientific">Salinarimonas soli</name>
    <dbReference type="NCBI Taxonomy" id="1638099"/>
    <lineage>
        <taxon>Bacteria</taxon>
        <taxon>Pseudomonadati</taxon>
        <taxon>Pseudomonadota</taxon>
        <taxon>Alphaproteobacteria</taxon>
        <taxon>Hyphomicrobiales</taxon>
        <taxon>Salinarimonadaceae</taxon>
        <taxon>Salinarimonas</taxon>
    </lineage>
</organism>
<name>A0A5B2V9T1_9HYPH</name>
<gene>
    <name evidence="2" type="ORF">F0L46_18130</name>
</gene>
<evidence type="ECO:0000313" key="2">
    <source>
        <dbReference type="EMBL" id="KAA2235744.1"/>
    </source>
</evidence>
<dbReference type="AlphaFoldDB" id="A0A5B2V9T1"/>
<reference evidence="2 3" key="2">
    <citation type="submission" date="2019-09" db="EMBL/GenBank/DDBJ databases">
        <authorList>
            <person name="Jin C."/>
        </authorList>
    </citation>
    <scope>NUCLEOTIDE SEQUENCE [LARGE SCALE GENOMIC DNA]</scope>
    <source>
        <strain evidence="2 3">BN140002</strain>
    </source>
</reference>
<dbReference type="Pfam" id="PF13400">
    <property type="entry name" value="Tad"/>
    <property type="match status" value="1"/>
</dbReference>
<dbReference type="InterPro" id="IPR028087">
    <property type="entry name" value="Tad_N"/>
</dbReference>
<dbReference type="Proteomes" id="UP000323142">
    <property type="component" value="Unassembled WGS sequence"/>
</dbReference>
<protein>
    <submittedName>
        <fullName evidence="2">Pilus assembly protein</fullName>
    </submittedName>
</protein>
<keyword evidence="3" id="KW-1185">Reference proteome</keyword>
<dbReference type="EMBL" id="VUOA01000033">
    <property type="protein sequence ID" value="KAA2235744.1"/>
    <property type="molecule type" value="Genomic_DNA"/>
</dbReference>
<proteinExistence type="predicted"/>
<accession>A0A5B2V9T1</accession>
<feature type="domain" description="Putative Flp pilus-assembly TadG-like N-terminal" evidence="1">
    <location>
        <begin position="21"/>
        <end position="67"/>
    </location>
</feature>
<dbReference type="OrthoDB" id="7418984at2"/>
<comment type="caution">
    <text evidence="2">The sequence shown here is derived from an EMBL/GenBank/DDBJ whole genome shotgun (WGS) entry which is preliminary data.</text>
</comment>